<dbReference type="Pfam" id="PF13811">
    <property type="entry name" value="DUF4186"/>
    <property type="match status" value="1"/>
</dbReference>
<accession>A0A3E3DVV9</accession>
<evidence type="ECO:0000313" key="1">
    <source>
        <dbReference type="EMBL" id="RGD73381.1"/>
    </source>
</evidence>
<dbReference type="AlphaFoldDB" id="A0A3E3DVV9"/>
<protein>
    <submittedName>
        <fullName evidence="1">DUF4186 domain-containing protein</fullName>
    </submittedName>
</protein>
<proteinExistence type="predicted"/>
<dbReference type="EMBL" id="QUSM01000006">
    <property type="protein sequence ID" value="RGD73381.1"/>
    <property type="molecule type" value="Genomic_DNA"/>
</dbReference>
<evidence type="ECO:0000313" key="2">
    <source>
        <dbReference type="Proteomes" id="UP000261212"/>
    </source>
</evidence>
<name>A0A3E3DVV9_9FIRM</name>
<dbReference type="Proteomes" id="UP000261212">
    <property type="component" value="Unassembled WGS sequence"/>
</dbReference>
<reference evidence="1 2" key="1">
    <citation type="submission" date="2018-08" db="EMBL/GenBank/DDBJ databases">
        <title>A genome reference for cultivated species of the human gut microbiota.</title>
        <authorList>
            <person name="Zou Y."/>
            <person name="Xue W."/>
            <person name="Luo G."/>
        </authorList>
    </citation>
    <scope>NUCLEOTIDE SEQUENCE [LARGE SCALE GENOMIC DNA]</scope>
    <source>
        <strain evidence="1 2">AM25-6</strain>
    </source>
</reference>
<dbReference type="RefSeq" id="WP_117532642.1">
    <property type="nucleotide sequence ID" value="NZ_QUSM01000006.1"/>
</dbReference>
<comment type="caution">
    <text evidence="1">The sequence shown here is derived from an EMBL/GenBank/DDBJ whole genome shotgun (WGS) entry which is preliminary data.</text>
</comment>
<gene>
    <name evidence="1" type="ORF">DW687_10125</name>
</gene>
<dbReference type="InterPro" id="IPR020378">
    <property type="entry name" value="DUF4186"/>
</dbReference>
<sequence length="125" mass="14857">MNNKEYEMIKIENVLERLAKSKFRTSFHLKDKDLDYIDKKGLDIINNHARDFIYKRLSPAVIPNDGKQTPTKNHPVFIAQHATATCCRKCLYKWHKIGMNKELSNEEQDYILKVIMTWIEREMKS</sequence>
<organism evidence="1 2">
    <name type="scientific">Anaerofustis stercorihominis</name>
    <dbReference type="NCBI Taxonomy" id="214853"/>
    <lineage>
        <taxon>Bacteria</taxon>
        <taxon>Bacillati</taxon>
        <taxon>Bacillota</taxon>
        <taxon>Clostridia</taxon>
        <taxon>Eubacteriales</taxon>
        <taxon>Eubacteriaceae</taxon>
        <taxon>Anaerofustis</taxon>
    </lineage>
</organism>